<evidence type="ECO:0000256" key="3">
    <source>
        <dbReference type="SAM" id="SignalP"/>
    </source>
</evidence>
<keyword evidence="2" id="KW-0472">Membrane</keyword>
<proteinExistence type="predicted"/>
<sequence>MALYCFFTIIIFLMSCCHGFPEKCTYNEVDGRIEITGNGKLNITFDEPRLKILISGSKIWVYYVICIGPAEVHVSSCPDGQGVVEFFERHATSKMFELDRDGNLWTGSKPTSAAKLKDAEFYTIYITQLQSDMTFTLLNAKIYVPKEEKDDINAAAAMSPAIITIIVLGSIMALIILGIVLFCIWRICMMKNQSQASPKKVTVDEIKKSKKMHSTGHVASTARSSMHYQNDRSSNQTSEASLQTTNFKIQK</sequence>
<dbReference type="WBParaSite" id="Pan_g17213.t1">
    <property type="protein sequence ID" value="Pan_g17213.t1"/>
    <property type="gene ID" value="Pan_g17213"/>
</dbReference>
<evidence type="ECO:0000313" key="4">
    <source>
        <dbReference type="Proteomes" id="UP000492821"/>
    </source>
</evidence>
<organism evidence="4 5">
    <name type="scientific">Panagrellus redivivus</name>
    <name type="common">Microworm</name>
    <dbReference type="NCBI Taxonomy" id="6233"/>
    <lineage>
        <taxon>Eukaryota</taxon>
        <taxon>Metazoa</taxon>
        <taxon>Ecdysozoa</taxon>
        <taxon>Nematoda</taxon>
        <taxon>Chromadorea</taxon>
        <taxon>Rhabditida</taxon>
        <taxon>Tylenchina</taxon>
        <taxon>Panagrolaimomorpha</taxon>
        <taxon>Panagrolaimoidea</taxon>
        <taxon>Panagrolaimidae</taxon>
        <taxon>Panagrellus</taxon>
    </lineage>
</organism>
<keyword evidence="3" id="KW-0732">Signal</keyword>
<name>A0A7E4ZTX1_PANRE</name>
<reference evidence="5" key="2">
    <citation type="submission" date="2020-10" db="UniProtKB">
        <authorList>
            <consortium name="WormBaseParasite"/>
        </authorList>
    </citation>
    <scope>IDENTIFICATION</scope>
</reference>
<feature type="signal peptide" evidence="3">
    <location>
        <begin position="1"/>
        <end position="19"/>
    </location>
</feature>
<evidence type="ECO:0000256" key="2">
    <source>
        <dbReference type="SAM" id="Phobius"/>
    </source>
</evidence>
<evidence type="ECO:0000313" key="5">
    <source>
        <dbReference type="WBParaSite" id="Pan_g17213.t1"/>
    </source>
</evidence>
<feature type="region of interest" description="Disordered" evidence="1">
    <location>
        <begin position="209"/>
        <end position="251"/>
    </location>
</feature>
<keyword evidence="4" id="KW-1185">Reference proteome</keyword>
<feature type="chain" id="PRO_5028810234" evidence="3">
    <location>
        <begin position="20"/>
        <end position="251"/>
    </location>
</feature>
<dbReference type="AlphaFoldDB" id="A0A7E4ZTX1"/>
<accession>A0A7E4ZTX1</accession>
<feature type="transmembrane region" description="Helical" evidence="2">
    <location>
        <begin position="161"/>
        <end position="185"/>
    </location>
</feature>
<keyword evidence="2" id="KW-1133">Transmembrane helix</keyword>
<evidence type="ECO:0000256" key="1">
    <source>
        <dbReference type="SAM" id="MobiDB-lite"/>
    </source>
</evidence>
<dbReference type="Proteomes" id="UP000492821">
    <property type="component" value="Unassembled WGS sequence"/>
</dbReference>
<reference evidence="4" key="1">
    <citation type="journal article" date="2013" name="Genetics">
        <title>The draft genome and transcriptome of Panagrellus redivivus are shaped by the harsh demands of a free-living lifestyle.</title>
        <authorList>
            <person name="Srinivasan J."/>
            <person name="Dillman A.R."/>
            <person name="Macchietto M.G."/>
            <person name="Heikkinen L."/>
            <person name="Lakso M."/>
            <person name="Fracchia K.M."/>
            <person name="Antoshechkin I."/>
            <person name="Mortazavi A."/>
            <person name="Wong G."/>
            <person name="Sternberg P.W."/>
        </authorList>
    </citation>
    <scope>NUCLEOTIDE SEQUENCE [LARGE SCALE GENOMIC DNA]</scope>
    <source>
        <strain evidence="4">MT8872</strain>
    </source>
</reference>
<keyword evidence="2" id="KW-0812">Transmembrane</keyword>
<protein>
    <submittedName>
        <fullName evidence="5">IG domain-containing protein</fullName>
    </submittedName>
</protein>
<feature type="compositionally biased region" description="Polar residues" evidence="1">
    <location>
        <begin position="217"/>
        <end position="251"/>
    </location>
</feature>